<feature type="chain" id="PRO_5038335367" evidence="2">
    <location>
        <begin position="19"/>
        <end position="346"/>
    </location>
</feature>
<gene>
    <name evidence="3" type="ORF">G6045_10555</name>
</gene>
<keyword evidence="4" id="KW-1185">Reference proteome</keyword>
<reference evidence="3 4" key="1">
    <citation type="submission" date="2020-02" db="EMBL/GenBank/DDBJ databases">
        <title>Whole-genome analyses of novel actinobacteria.</title>
        <authorList>
            <person name="Sahin N."/>
            <person name="Tokatli A."/>
        </authorList>
    </citation>
    <scope>NUCLEOTIDE SEQUENCE [LARGE SCALE GENOMIC DNA]</scope>
    <source>
        <strain evidence="3 4">YC504</strain>
    </source>
</reference>
<evidence type="ECO:0000256" key="2">
    <source>
        <dbReference type="SAM" id="SignalP"/>
    </source>
</evidence>
<evidence type="ECO:0000313" key="3">
    <source>
        <dbReference type="EMBL" id="NGO76106.1"/>
    </source>
</evidence>
<feature type="compositionally biased region" description="Low complexity" evidence="1">
    <location>
        <begin position="281"/>
        <end position="292"/>
    </location>
</feature>
<comment type="caution">
    <text evidence="3">The sequence shown here is derived from an EMBL/GenBank/DDBJ whole genome shotgun (WGS) entry which is preliminary data.</text>
</comment>
<dbReference type="EMBL" id="JAAKZW010000027">
    <property type="protein sequence ID" value="NGO76106.1"/>
    <property type="molecule type" value="Genomic_DNA"/>
</dbReference>
<accession>A0A6G4XEW5</accession>
<feature type="compositionally biased region" description="Pro residues" evidence="1">
    <location>
        <begin position="269"/>
        <end position="280"/>
    </location>
</feature>
<evidence type="ECO:0000256" key="1">
    <source>
        <dbReference type="SAM" id="MobiDB-lite"/>
    </source>
</evidence>
<proteinExistence type="predicted"/>
<dbReference type="Proteomes" id="UP000481109">
    <property type="component" value="Unassembled WGS sequence"/>
</dbReference>
<name>A0A6G4XEW5_9ACTN</name>
<protein>
    <submittedName>
        <fullName evidence="3">Uncharacterized protein</fullName>
    </submittedName>
</protein>
<dbReference type="RefSeq" id="WP_165331611.1">
    <property type="nucleotide sequence ID" value="NZ_JAAKZW010000027.1"/>
</dbReference>
<feature type="signal peptide" evidence="2">
    <location>
        <begin position="1"/>
        <end position="18"/>
    </location>
</feature>
<organism evidence="3 4">
    <name type="scientific">Streptomyces mesophilus</name>
    <dbReference type="NCBI Taxonomy" id="1775132"/>
    <lineage>
        <taxon>Bacteria</taxon>
        <taxon>Bacillati</taxon>
        <taxon>Actinomycetota</taxon>
        <taxon>Actinomycetes</taxon>
        <taxon>Kitasatosporales</taxon>
        <taxon>Streptomycetaceae</taxon>
        <taxon>Streptomyces</taxon>
    </lineage>
</organism>
<evidence type="ECO:0000313" key="4">
    <source>
        <dbReference type="Proteomes" id="UP000481109"/>
    </source>
</evidence>
<feature type="region of interest" description="Disordered" evidence="1">
    <location>
        <begin position="262"/>
        <end position="333"/>
    </location>
</feature>
<keyword evidence="2" id="KW-0732">Signal</keyword>
<dbReference type="AlphaFoldDB" id="A0A6G4XEW5"/>
<feature type="compositionally biased region" description="Low complexity" evidence="1">
    <location>
        <begin position="314"/>
        <end position="333"/>
    </location>
</feature>
<sequence length="346" mass="34837">MKHHIPAALLATALTATAVALPIASATAAAEPTPPPAAANADEKTAPVDGGIVKLDLDAKLLADLKAKGLILTQLTADCEVPKDDKGQELLQLATGLSLGVQAGGLAAVDAKVAGNLNLTKTCLGLVNTKAKTAVLLKDLKADLTAGAIIGTLADAKASAEVKLGTFTAPKLTKGNVDVKTNSVMLDADVKLDAAVAAKLNADLGVDLFVGGSPLLNVNATLSLLNDIDLLAVLGLRLDANVGAKIEGGLLGTVDGILGGLLGGGQPPASQPPVSQPPSPTASAVPTPTATADRAGSGTGSQAEPSFTFESKLPEMPEMAEAPELPETSVSPYSYPDYAYPYETFK</sequence>
<feature type="compositionally biased region" description="Polar residues" evidence="1">
    <location>
        <begin position="300"/>
        <end position="309"/>
    </location>
</feature>